<protein>
    <submittedName>
        <fullName evidence="1">Uncharacterized protein</fullName>
    </submittedName>
</protein>
<evidence type="ECO:0000313" key="2">
    <source>
        <dbReference type="Proteomes" id="UP000011761"/>
    </source>
</evidence>
<proteinExistence type="predicted"/>
<sequence>MRLRSMQTNNGTVTWTLIHGAEHRSMSRIGLFTLARLVTYLFASKKLRKETNQMSKFNCFPIPSV</sequence>
<dbReference type="HOGENOM" id="CLU_2849319_0_0_1"/>
<dbReference type="EMBL" id="KB445561">
    <property type="protein sequence ID" value="EMC92657.1"/>
    <property type="molecule type" value="Genomic_DNA"/>
</dbReference>
<evidence type="ECO:0000313" key="1">
    <source>
        <dbReference type="EMBL" id="EMC92657.1"/>
    </source>
</evidence>
<organism evidence="1 2">
    <name type="scientific">Baudoinia panamericana (strain UAMH 10762)</name>
    <name type="common">Angels' share fungus</name>
    <name type="synonym">Baudoinia compniacensis (strain UAMH 10762)</name>
    <dbReference type="NCBI Taxonomy" id="717646"/>
    <lineage>
        <taxon>Eukaryota</taxon>
        <taxon>Fungi</taxon>
        <taxon>Dikarya</taxon>
        <taxon>Ascomycota</taxon>
        <taxon>Pezizomycotina</taxon>
        <taxon>Dothideomycetes</taxon>
        <taxon>Dothideomycetidae</taxon>
        <taxon>Mycosphaerellales</taxon>
        <taxon>Teratosphaeriaceae</taxon>
        <taxon>Baudoinia</taxon>
    </lineage>
</organism>
<dbReference type="Proteomes" id="UP000011761">
    <property type="component" value="Unassembled WGS sequence"/>
</dbReference>
<name>M2LF48_BAUPA</name>
<keyword evidence="2" id="KW-1185">Reference proteome</keyword>
<dbReference type="RefSeq" id="XP_007679784.1">
    <property type="nucleotide sequence ID" value="XM_007681594.1"/>
</dbReference>
<gene>
    <name evidence="1" type="ORF">BAUCODRAFT_37561</name>
</gene>
<accession>M2LF48</accession>
<dbReference type="AlphaFoldDB" id="M2LF48"/>
<reference evidence="1 2" key="1">
    <citation type="journal article" date="2012" name="PLoS Pathog.">
        <title>Diverse lifestyles and strategies of plant pathogenesis encoded in the genomes of eighteen Dothideomycetes fungi.</title>
        <authorList>
            <person name="Ohm R.A."/>
            <person name="Feau N."/>
            <person name="Henrissat B."/>
            <person name="Schoch C.L."/>
            <person name="Horwitz B.A."/>
            <person name="Barry K.W."/>
            <person name="Condon B.J."/>
            <person name="Copeland A.C."/>
            <person name="Dhillon B."/>
            <person name="Glaser F."/>
            <person name="Hesse C.N."/>
            <person name="Kosti I."/>
            <person name="LaButti K."/>
            <person name="Lindquist E.A."/>
            <person name="Lucas S."/>
            <person name="Salamov A.A."/>
            <person name="Bradshaw R.E."/>
            <person name="Ciuffetti L."/>
            <person name="Hamelin R.C."/>
            <person name="Kema G.H.J."/>
            <person name="Lawrence C."/>
            <person name="Scott J.A."/>
            <person name="Spatafora J.W."/>
            <person name="Turgeon B.G."/>
            <person name="de Wit P.J.G.M."/>
            <person name="Zhong S."/>
            <person name="Goodwin S.B."/>
            <person name="Grigoriev I.V."/>
        </authorList>
    </citation>
    <scope>NUCLEOTIDE SEQUENCE [LARGE SCALE GENOMIC DNA]</scope>
    <source>
        <strain evidence="1 2">UAMH 10762</strain>
    </source>
</reference>
<dbReference type="GeneID" id="19113273"/>
<dbReference type="KEGG" id="bcom:BAUCODRAFT_37561"/>